<evidence type="ECO:0000256" key="7">
    <source>
        <dbReference type="ARBA" id="ARBA00022842"/>
    </source>
</evidence>
<dbReference type="GO" id="GO:0000287">
    <property type="term" value="F:magnesium ion binding"/>
    <property type="evidence" value="ECO:0007669"/>
    <property type="project" value="UniProtKB-UniRule"/>
</dbReference>
<keyword evidence="3 8" id="KW-0548">Nucleotidyltransferase</keyword>
<evidence type="ECO:0000256" key="6">
    <source>
        <dbReference type="ARBA" id="ARBA00022840"/>
    </source>
</evidence>
<feature type="binding site" evidence="8">
    <location>
        <position position="94"/>
    </location>
    <ligand>
        <name>ATP</name>
        <dbReference type="ChEBI" id="CHEBI:30616"/>
    </ligand>
</feature>
<evidence type="ECO:0000256" key="4">
    <source>
        <dbReference type="ARBA" id="ARBA00022723"/>
    </source>
</evidence>
<gene>
    <name evidence="8" type="primary">ydiU</name>
    <name evidence="8" type="synonym">selO</name>
    <name evidence="9" type="ORF">SAMN06265368_0909</name>
</gene>
<feature type="binding site" evidence="8">
    <location>
        <position position="177"/>
    </location>
    <ligand>
        <name>ATP</name>
        <dbReference type="ChEBI" id="CHEBI:30616"/>
    </ligand>
</feature>
<comment type="function">
    <text evidence="8">Nucleotidyltransferase involved in the post-translational modification of proteins. It can catalyze the addition of adenosine monophosphate (AMP) or uridine monophosphate (UMP) to a protein, resulting in modifications known as AMPylation and UMPylation.</text>
</comment>
<evidence type="ECO:0000256" key="8">
    <source>
        <dbReference type="HAMAP-Rule" id="MF_00692"/>
    </source>
</evidence>
<dbReference type="Proteomes" id="UP000219439">
    <property type="component" value="Unassembled WGS sequence"/>
</dbReference>
<keyword evidence="7 8" id="KW-0460">Magnesium</keyword>
<dbReference type="NCBIfam" id="NF000658">
    <property type="entry name" value="PRK00029.1"/>
    <property type="match status" value="1"/>
</dbReference>
<comment type="similarity">
    <text evidence="1 8">Belongs to the SELO family.</text>
</comment>
<keyword evidence="2 8" id="KW-0808">Transferase</keyword>
<evidence type="ECO:0000313" key="9">
    <source>
        <dbReference type="EMBL" id="SNZ07390.1"/>
    </source>
</evidence>
<dbReference type="InterPro" id="IPR003846">
    <property type="entry name" value="SelO"/>
</dbReference>
<feature type="binding site" evidence="8">
    <location>
        <position position="127"/>
    </location>
    <ligand>
        <name>ATP</name>
        <dbReference type="ChEBI" id="CHEBI:30616"/>
    </ligand>
</feature>
<dbReference type="RefSeq" id="WP_097152180.1">
    <property type="nucleotide sequence ID" value="NZ_OBEL01000001.1"/>
</dbReference>
<reference evidence="9 10" key="1">
    <citation type="submission" date="2017-09" db="EMBL/GenBank/DDBJ databases">
        <authorList>
            <person name="Ehlers B."/>
            <person name="Leendertz F.H."/>
        </authorList>
    </citation>
    <scope>NUCLEOTIDE SEQUENCE [LARGE SCALE GENOMIC DNA]</scope>
    <source>
        <strain evidence="9 10">DSM 18289</strain>
    </source>
</reference>
<sequence>MSEPFANLPFDNSYGRLPGKFYSRLSPIAARSPYLVEFNQGLAEELRIANHFHDTEATARFLSGSRFPKHADPLAMVYAGHQFGNWVPRLGDGRALLAGEVKDSSGTLWDIHLKGSGPTPYSRNGDGLAALGPVIREYVVSEAMHALDVPTTRSLAVVTTGDNVRREEALEGAVLTRIARSHVRVGTFQYFYANQDHEALQQLADFCIDRLYPDCRNADNPVQALLAKVVEKQATLVAHWLSLGFIHGVMNTDNMAISGETIDYGPCAFMDRFHAAKTFSSIDRHGRYSWGNQPHMAHWNLAQLATALVPILAEDQSDAMQLAQEVLDGFAEQFNQSYLQRFGQKLGLVLKEEQEEAFLNTTLELLTKHQIDFTLFFRHLSEFARDNQHEGLANLFANRRAVAVWLDNWLMLMGQQVNDPSDRYQAMRKANPIYIPRNHQVEAAINAAYHGNFEVFRRLSEVLSKPYTEQAGAEEYEAEPSDNEMVHATFCGT</sequence>
<feature type="binding site" evidence="8">
    <location>
        <position position="91"/>
    </location>
    <ligand>
        <name>ATP</name>
        <dbReference type="ChEBI" id="CHEBI:30616"/>
    </ligand>
</feature>
<evidence type="ECO:0000256" key="2">
    <source>
        <dbReference type="ARBA" id="ARBA00022679"/>
    </source>
</evidence>
<comment type="catalytic activity">
    <reaction evidence="8">
        <text>L-seryl-[protein] + ATP = 3-O-(5'-adenylyl)-L-seryl-[protein] + diphosphate</text>
        <dbReference type="Rhea" id="RHEA:58120"/>
        <dbReference type="Rhea" id="RHEA-COMP:9863"/>
        <dbReference type="Rhea" id="RHEA-COMP:15073"/>
        <dbReference type="ChEBI" id="CHEBI:29999"/>
        <dbReference type="ChEBI" id="CHEBI:30616"/>
        <dbReference type="ChEBI" id="CHEBI:33019"/>
        <dbReference type="ChEBI" id="CHEBI:142516"/>
        <dbReference type="EC" id="2.7.7.108"/>
    </reaction>
</comment>
<feature type="binding site" evidence="8">
    <location>
        <position position="254"/>
    </location>
    <ligand>
        <name>Mg(2+)</name>
        <dbReference type="ChEBI" id="CHEBI:18420"/>
    </ligand>
</feature>
<dbReference type="EMBL" id="OBEL01000001">
    <property type="protein sequence ID" value="SNZ07390.1"/>
    <property type="molecule type" value="Genomic_DNA"/>
</dbReference>
<dbReference type="AlphaFoldDB" id="A0A285ND63"/>
<dbReference type="PANTHER" id="PTHR32057:SF14">
    <property type="entry name" value="PROTEIN ADENYLYLTRANSFERASE SELO, MITOCHONDRIAL"/>
    <property type="match status" value="1"/>
</dbReference>
<comment type="catalytic activity">
    <reaction evidence="8">
        <text>L-tyrosyl-[protein] + UTP = O-(5'-uridylyl)-L-tyrosyl-[protein] + diphosphate</text>
        <dbReference type="Rhea" id="RHEA:83887"/>
        <dbReference type="Rhea" id="RHEA-COMP:10136"/>
        <dbReference type="Rhea" id="RHEA-COMP:20238"/>
        <dbReference type="ChEBI" id="CHEBI:33019"/>
        <dbReference type="ChEBI" id="CHEBI:46398"/>
        <dbReference type="ChEBI" id="CHEBI:46858"/>
        <dbReference type="ChEBI" id="CHEBI:90602"/>
    </reaction>
</comment>
<keyword evidence="5 8" id="KW-0547">Nucleotide-binding</keyword>
<feature type="binding site" evidence="8">
    <location>
        <position position="263"/>
    </location>
    <ligand>
        <name>ATP</name>
        <dbReference type="ChEBI" id="CHEBI:30616"/>
    </ligand>
</feature>
<evidence type="ECO:0000256" key="5">
    <source>
        <dbReference type="ARBA" id="ARBA00022741"/>
    </source>
</evidence>
<dbReference type="HAMAP" id="MF_00692">
    <property type="entry name" value="SelO"/>
    <property type="match status" value="1"/>
</dbReference>
<feature type="binding site" evidence="8">
    <location>
        <position position="263"/>
    </location>
    <ligand>
        <name>Mg(2+)</name>
        <dbReference type="ChEBI" id="CHEBI:18420"/>
    </ligand>
</feature>
<proteinExistence type="inferred from homology"/>
<dbReference type="EC" id="2.7.7.-" evidence="8"/>
<feature type="binding site" evidence="8">
    <location>
        <position position="93"/>
    </location>
    <ligand>
        <name>ATP</name>
        <dbReference type="ChEBI" id="CHEBI:30616"/>
    </ligand>
</feature>
<dbReference type="GO" id="GO:0070733">
    <property type="term" value="F:AMPylase activity"/>
    <property type="evidence" value="ECO:0007669"/>
    <property type="project" value="UniProtKB-EC"/>
</dbReference>
<evidence type="ECO:0000256" key="3">
    <source>
        <dbReference type="ARBA" id="ARBA00022695"/>
    </source>
</evidence>
<feature type="active site" description="Proton acceptor" evidence="8">
    <location>
        <position position="253"/>
    </location>
</feature>
<dbReference type="EC" id="2.7.7.108" evidence="8"/>
<protein>
    <recommendedName>
        <fullName evidence="8">Protein nucleotidyltransferase YdiU</fullName>
        <ecNumber evidence="8">2.7.7.-</ecNumber>
    </recommendedName>
    <alternativeName>
        <fullName evidence="8">Protein adenylyltransferase YdiU</fullName>
        <ecNumber evidence="8">2.7.7.108</ecNumber>
    </alternativeName>
    <alternativeName>
        <fullName evidence="8">Protein uridylyltransferase YdiU</fullName>
        <ecNumber evidence="8">2.7.7.-</ecNumber>
    </alternativeName>
</protein>
<dbReference type="PANTHER" id="PTHR32057">
    <property type="entry name" value="PROTEIN ADENYLYLTRANSFERASE SELO, MITOCHONDRIAL"/>
    <property type="match status" value="1"/>
</dbReference>
<feature type="binding site" evidence="8">
    <location>
        <position position="184"/>
    </location>
    <ligand>
        <name>ATP</name>
        <dbReference type="ChEBI" id="CHEBI:30616"/>
    </ligand>
</feature>
<keyword evidence="10" id="KW-1185">Reference proteome</keyword>
<comment type="catalytic activity">
    <reaction evidence="8">
        <text>L-threonyl-[protein] + ATP = 3-O-(5'-adenylyl)-L-threonyl-[protein] + diphosphate</text>
        <dbReference type="Rhea" id="RHEA:54292"/>
        <dbReference type="Rhea" id="RHEA-COMP:11060"/>
        <dbReference type="Rhea" id="RHEA-COMP:13847"/>
        <dbReference type="ChEBI" id="CHEBI:30013"/>
        <dbReference type="ChEBI" id="CHEBI:30616"/>
        <dbReference type="ChEBI" id="CHEBI:33019"/>
        <dbReference type="ChEBI" id="CHEBI:138113"/>
        <dbReference type="EC" id="2.7.7.108"/>
    </reaction>
</comment>
<keyword evidence="8" id="KW-0464">Manganese</keyword>
<keyword evidence="4 8" id="KW-0479">Metal-binding</keyword>
<dbReference type="Pfam" id="PF02696">
    <property type="entry name" value="SelO"/>
    <property type="match status" value="1"/>
</dbReference>
<name>A0A285ND63_9HYPH</name>
<feature type="binding site" evidence="8">
    <location>
        <position position="126"/>
    </location>
    <ligand>
        <name>ATP</name>
        <dbReference type="ChEBI" id="CHEBI:30616"/>
    </ligand>
</feature>
<evidence type="ECO:0000313" key="10">
    <source>
        <dbReference type="Proteomes" id="UP000219439"/>
    </source>
</evidence>
<comment type="catalytic activity">
    <reaction evidence="8">
        <text>L-tyrosyl-[protein] + ATP = O-(5'-adenylyl)-L-tyrosyl-[protein] + diphosphate</text>
        <dbReference type="Rhea" id="RHEA:54288"/>
        <dbReference type="Rhea" id="RHEA-COMP:10136"/>
        <dbReference type="Rhea" id="RHEA-COMP:13846"/>
        <dbReference type="ChEBI" id="CHEBI:30616"/>
        <dbReference type="ChEBI" id="CHEBI:33019"/>
        <dbReference type="ChEBI" id="CHEBI:46858"/>
        <dbReference type="ChEBI" id="CHEBI:83624"/>
        <dbReference type="EC" id="2.7.7.108"/>
    </reaction>
</comment>
<comment type="catalytic activity">
    <reaction evidence="8">
        <text>L-histidyl-[protein] + UTP = N(tele)-(5'-uridylyl)-L-histidyl-[protein] + diphosphate</text>
        <dbReference type="Rhea" id="RHEA:83891"/>
        <dbReference type="Rhea" id="RHEA-COMP:9745"/>
        <dbReference type="Rhea" id="RHEA-COMP:20239"/>
        <dbReference type="ChEBI" id="CHEBI:29979"/>
        <dbReference type="ChEBI" id="CHEBI:33019"/>
        <dbReference type="ChEBI" id="CHEBI:46398"/>
        <dbReference type="ChEBI" id="CHEBI:233474"/>
    </reaction>
</comment>
<dbReference type="GO" id="GO:0005524">
    <property type="term" value="F:ATP binding"/>
    <property type="evidence" value="ECO:0007669"/>
    <property type="project" value="UniProtKB-UniRule"/>
</dbReference>
<dbReference type="OrthoDB" id="9776281at2"/>
<feature type="binding site" evidence="8">
    <location>
        <position position="114"/>
    </location>
    <ligand>
        <name>ATP</name>
        <dbReference type="ChEBI" id="CHEBI:30616"/>
    </ligand>
</feature>
<comment type="catalytic activity">
    <reaction evidence="8">
        <text>L-seryl-[protein] + UTP = O-(5'-uridylyl)-L-seryl-[protein] + diphosphate</text>
        <dbReference type="Rhea" id="RHEA:64604"/>
        <dbReference type="Rhea" id="RHEA-COMP:9863"/>
        <dbReference type="Rhea" id="RHEA-COMP:16635"/>
        <dbReference type="ChEBI" id="CHEBI:29999"/>
        <dbReference type="ChEBI" id="CHEBI:33019"/>
        <dbReference type="ChEBI" id="CHEBI:46398"/>
        <dbReference type="ChEBI" id="CHEBI:156051"/>
    </reaction>
</comment>
<organism evidence="9 10">
    <name type="scientific">Cohaesibacter gelatinilyticus</name>
    <dbReference type="NCBI Taxonomy" id="372072"/>
    <lineage>
        <taxon>Bacteria</taxon>
        <taxon>Pseudomonadati</taxon>
        <taxon>Pseudomonadota</taxon>
        <taxon>Alphaproteobacteria</taxon>
        <taxon>Hyphomicrobiales</taxon>
        <taxon>Cohaesibacteraceae</taxon>
    </lineage>
</organism>
<evidence type="ECO:0000256" key="1">
    <source>
        <dbReference type="ARBA" id="ARBA00009747"/>
    </source>
</evidence>
<dbReference type="GO" id="GO:0030145">
    <property type="term" value="F:manganese ion binding"/>
    <property type="evidence" value="ECO:0007669"/>
    <property type="project" value="UniProtKB-UniRule"/>
</dbReference>
<comment type="cofactor">
    <cofactor evidence="8">
        <name>Mg(2+)</name>
        <dbReference type="ChEBI" id="CHEBI:18420"/>
    </cofactor>
    <cofactor evidence="8">
        <name>Mn(2+)</name>
        <dbReference type="ChEBI" id="CHEBI:29035"/>
    </cofactor>
</comment>
<keyword evidence="6 8" id="KW-0067">ATP-binding</keyword>
<accession>A0A285ND63</accession>